<organism evidence="1 2">
    <name type="scientific">Ceratodon purpureus</name>
    <name type="common">Fire moss</name>
    <name type="synonym">Dicranum purpureum</name>
    <dbReference type="NCBI Taxonomy" id="3225"/>
    <lineage>
        <taxon>Eukaryota</taxon>
        <taxon>Viridiplantae</taxon>
        <taxon>Streptophyta</taxon>
        <taxon>Embryophyta</taxon>
        <taxon>Bryophyta</taxon>
        <taxon>Bryophytina</taxon>
        <taxon>Bryopsida</taxon>
        <taxon>Dicranidae</taxon>
        <taxon>Pseudoditrichales</taxon>
        <taxon>Ditrichaceae</taxon>
        <taxon>Ceratodon</taxon>
    </lineage>
</organism>
<gene>
    <name evidence="1" type="ORF">KC19_10G048700</name>
</gene>
<dbReference type="Proteomes" id="UP000822688">
    <property type="component" value="Chromosome 10"/>
</dbReference>
<dbReference type="EMBL" id="CM026431">
    <property type="protein sequence ID" value="KAG0558722.1"/>
    <property type="molecule type" value="Genomic_DNA"/>
</dbReference>
<reference evidence="1" key="1">
    <citation type="submission" date="2020-06" db="EMBL/GenBank/DDBJ databases">
        <title>WGS assembly of Ceratodon purpureus strain R40.</title>
        <authorList>
            <person name="Carey S.B."/>
            <person name="Jenkins J."/>
            <person name="Shu S."/>
            <person name="Lovell J.T."/>
            <person name="Sreedasyam A."/>
            <person name="Maumus F."/>
            <person name="Tiley G.P."/>
            <person name="Fernandez-Pozo N."/>
            <person name="Barry K."/>
            <person name="Chen C."/>
            <person name="Wang M."/>
            <person name="Lipzen A."/>
            <person name="Daum C."/>
            <person name="Saski C.A."/>
            <person name="Payton A.C."/>
            <person name="Mcbreen J.C."/>
            <person name="Conrad R.E."/>
            <person name="Kollar L.M."/>
            <person name="Olsson S."/>
            <person name="Huttunen S."/>
            <person name="Landis J.B."/>
            <person name="Wickett N.J."/>
            <person name="Johnson M.G."/>
            <person name="Rensing S.A."/>
            <person name="Grimwood J."/>
            <person name="Schmutz J."/>
            <person name="Mcdaniel S.F."/>
        </authorList>
    </citation>
    <scope>NUCLEOTIDE SEQUENCE</scope>
    <source>
        <strain evidence="1">R40</strain>
    </source>
</reference>
<sequence length="101" mass="11948">MQSHHLKQHSVSRYSTLHLIIDAIVSATGRWNIHRQDCRNNHRGEFKSERANIFLVYGTLLENWRLNNIPEEKDVIPIILKVNPKSQQKLETETYQRTLKT</sequence>
<accession>A0A8T0GNX5</accession>
<dbReference type="AlphaFoldDB" id="A0A8T0GNX5"/>
<protein>
    <submittedName>
        <fullName evidence="1">Uncharacterized protein</fullName>
    </submittedName>
</protein>
<evidence type="ECO:0000313" key="2">
    <source>
        <dbReference type="Proteomes" id="UP000822688"/>
    </source>
</evidence>
<comment type="caution">
    <text evidence="1">The sequence shown here is derived from an EMBL/GenBank/DDBJ whole genome shotgun (WGS) entry which is preliminary data.</text>
</comment>
<proteinExistence type="predicted"/>
<evidence type="ECO:0000313" key="1">
    <source>
        <dbReference type="EMBL" id="KAG0558722.1"/>
    </source>
</evidence>
<name>A0A8T0GNX5_CERPU</name>
<keyword evidence="2" id="KW-1185">Reference proteome</keyword>